<dbReference type="PANTHER" id="PTHR40252">
    <property type="entry name" value="BLR0328 PROTEIN"/>
    <property type="match status" value="1"/>
</dbReference>
<sequence>MLADAVTSANVSRCEQSESDISESGSVAVYTAVSDARDPEQCARELTEQLNLADLGWVLFFCSAQQDIDQISERLQQAFPDQIIMGCSTAGEITPLGYMQGSVCAVGFSREGFTIETALIEEMDSFDFSAAQQLMSNMMQRCQLNQKAPVKGNTFVLALLDGMSEHEEIVLNTLNAAFGSIPLLGGSAGDDLDFAQTRVSYKGRCYQNAAVLMLINTDYPFMVFSQKHVEETDEILVVTDVDSEHRCVKELNAEPAAEAYARAVGVPVDQLSPALFACHTLSVRIAGEGFVRAVRRVNDDGSLSFYCAVERGIVLRKNHHLDIADGLETLLDQIEAQLGEQQLILGFDCIFRLLELKEKKQLQEVSELLSGYPLIGFHTYGEHVNGIHLNATFTGIAIGNKSFKPASGSTFYQ</sequence>
<dbReference type="SMART" id="SM01204">
    <property type="entry name" value="FIST_C"/>
    <property type="match status" value="1"/>
</dbReference>
<dbReference type="EMBL" id="JACJFM010000009">
    <property type="protein sequence ID" value="MBB1486752.1"/>
    <property type="molecule type" value="Genomic_DNA"/>
</dbReference>
<keyword evidence="4" id="KW-1185">Reference proteome</keyword>
<evidence type="ECO:0000313" key="4">
    <source>
        <dbReference type="Proteomes" id="UP000565262"/>
    </source>
</evidence>
<proteinExistence type="predicted"/>
<dbReference type="InterPro" id="IPR013702">
    <property type="entry name" value="FIST_domain_N"/>
</dbReference>
<dbReference type="Proteomes" id="UP000565262">
    <property type="component" value="Unassembled WGS sequence"/>
</dbReference>
<name>A0A839IQE6_9GAMM</name>
<dbReference type="PANTHER" id="PTHR40252:SF2">
    <property type="entry name" value="BLR0328 PROTEIN"/>
    <property type="match status" value="1"/>
</dbReference>
<gene>
    <name evidence="3" type="ORF">H4O21_09035</name>
</gene>
<accession>A0A839IQE6</accession>
<organism evidence="3 4">
    <name type="scientific">Oceanospirillum sediminis</name>
    <dbReference type="NCBI Taxonomy" id="2760088"/>
    <lineage>
        <taxon>Bacteria</taxon>
        <taxon>Pseudomonadati</taxon>
        <taxon>Pseudomonadota</taxon>
        <taxon>Gammaproteobacteria</taxon>
        <taxon>Oceanospirillales</taxon>
        <taxon>Oceanospirillaceae</taxon>
        <taxon>Oceanospirillum</taxon>
    </lineage>
</organism>
<dbReference type="NCBIfam" id="NF041558">
    <property type="entry name" value="NosP"/>
    <property type="match status" value="1"/>
</dbReference>
<dbReference type="InterPro" id="IPR019494">
    <property type="entry name" value="FIST_C"/>
</dbReference>
<dbReference type="SMART" id="SM00897">
    <property type="entry name" value="FIST"/>
    <property type="match status" value="1"/>
</dbReference>
<feature type="domain" description="FIST" evidence="1">
    <location>
        <begin position="54"/>
        <end position="255"/>
    </location>
</feature>
<protein>
    <submittedName>
        <fullName evidence="3">FIST C-terminal domain-containing protein</fullName>
    </submittedName>
</protein>
<dbReference type="Pfam" id="PF10442">
    <property type="entry name" value="FIST_C"/>
    <property type="match status" value="1"/>
</dbReference>
<feature type="domain" description="FIST C-domain" evidence="2">
    <location>
        <begin position="256"/>
        <end position="386"/>
    </location>
</feature>
<comment type="caution">
    <text evidence="3">The sequence shown here is derived from an EMBL/GenBank/DDBJ whole genome shotgun (WGS) entry which is preliminary data.</text>
</comment>
<dbReference type="AlphaFoldDB" id="A0A839IQE6"/>
<evidence type="ECO:0000259" key="1">
    <source>
        <dbReference type="SMART" id="SM00897"/>
    </source>
</evidence>
<reference evidence="3 4" key="1">
    <citation type="submission" date="2020-08" db="EMBL/GenBank/DDBJ databases">
        <title>Oceanospirillum sp. nov. isolated from marine sediment.</title>
        <authorList>
            <person name="Ji X."/>
        </authorList>
    </citation>
    <scope>NUCLEOTIDE SEQUENCE [LARGE SCALE GENOMIC DNA]</scope>
    <source>
        <strain evidence="3 4">D5</strain>
    </source>
</reference>
<evidence type="ECO:0000313" key="3">
    <source>
        <dbReference type="EMBL" id="MBB1486752.1"/>
    </source>
</evidence>
<dbReference type="Pfam" id="PF08495">
    <property type="entry name" value="FIST"/>
    <property type="match status" value="1"/>
</dbReference>
<evidence type="ECO:0000259" key="2">
    <source>
        <dbReference type="SMART" id="SM01204"/>
    </source>
</evidence>